<protein>
    <recommendedName>
        <fullName evidence="1">DUF4789 domain-containing protein</fullName>
    </recommendedName>
</protein>
<dbReference type="InterPro" id="IPR031993">
    <property type="entry name" value="DUF4789"/>
</dbReference>
<sequence>MQDELQSAPAPGRRGFAAQLPSLPASAAAGQHPSARMQLSHRAEANAEAVELCSIFYRSAAYDPVVQCLILTAPPVKGVSFRSSCRRRLFRKSLPRTPQNAQLVCDINQERVLFQGSCYAILKQGPCAAGFVVAYRQNTNTVDCVKDVCGMGKVLWTDGKCYPEINQDHLCTGNLKLFKNKYNLGECGCAPGTVLWEPLNQCFPVFRRGPCEQGEILILNNSPEFEENQL</sequence>
<dbReference type="PANTHER" id="PTHR21177">
    <property type="entry name" value="IP06524P-RELATED"/>
    <property type="match status" value="1"/>
</dbReference>
<dbReference type="Pfam" id="PF16033">
    <property type="entry name" value="DUF4789"/>
    <property type="match status" value="2"/>
</dbReference>
<dbReference type="AlphaFoldDB" id="A0A7R8WJY1"/>
<gene>
    <name evidence="2" type="ORF">CTOB1V02_LOCUS10956</name>
</gene>
<dbReference type="EMBL" id="OB665699">
    <property type="protein sequence ID" value="CAD7233133.1"/>
    <property type="molecule type" value="Genomic_DNA"/>
</dbReference>
<feature type="non-terminal residue" evidence="2">
    <location>
        <position position="230"/>
    </location>
</feature>
<dbReference type="OrthoDB" id="6363131at2759"/>
<reference evidence="2" key="1">
    <citation type="submission" date="2020-11" db="EMBL/GenBank/DDBJ databases">
        <authorList>
            <person name="Tran Van P."/>
        </authorList>
    </citation>
    <scope>NUCLEOTIDE SEQUENCE</scope>
</reference>
<accession>A0A7R8WJY1</accession>
<organism evidence="2">
    <name type="scientific">Cyprideis torosa</name>
    <dbReference type="NCBI Taxonomy" id="163714"/>
    <lineage>
        <taxon>Eukaryota</taxon>
        <taxon>Metazoa</taxon>
        <taxon>Ecdysozoa</taxon>
        <taxon>Arthropoda</taxon>
        <taxon>Crustacea</taxon>
        <taxon>Oligostraca</taxon>
        <taxon>Ostracoda</taxon>
        <taxon>Podocopa</taxon>
        <taxon>Podocopida</taxon>
        <taxon>Cytherocopina</taxon>
        <taxon>Cytheroidea</taxon>
        <taxon>Cytherideidae</taxon>
        <taxon>Cyprideis</taxon>
    </lineage>
</organism>
<evidence type="ECO:0000313" key="2">
    <source>
        <dbReference type="EMBL" id="CAD7233133.1"/>
    </source>
</evidence>
<feature type="domain" description="DUF4789" evidence="1">
    <location>
        <begin position="99"/>
        <end position="162"/>
    </location>
</feature>
<dbReference type="PANTHER" id="PTHR21177:SF7">
    <property type="entry name" value="GH11627P"/>
    <property type="match status" value="1"/>
</dbReference>
<proteinExistence type="predicted"/>
<name>A0A7R8WJY1_9CRUS</name>
<evidence type="ECO:0000259" key="1">
    <source>
        <dbReference type="Pfam" id="PF16033"/>
    </source>
</evidence>
<feature type="domain" description="DUF4789" evidence="1">
    <location>
        <begin position="171"/>
        <end position="223"/>
    </location>
</feature>